<evidence type="ECO:0000256" key="6">
    <source>
        <dbReference type="RuleBase" id="RU361157"/>
    </source>
</evidence>
<keyword evidence="9" id="KW-1185">Reference proteome</keyword>
<protein>
    <recommendedName>
        <fullName evidence="6">Transport permease protein</fullName>
    </recommendedName>
</protein>
<evidence type="ECO:0000313" key="9">
    <source>
        <dbReference type="Proteomes" id="UP000748752"/>
    </source>
</evidence>
<sequence>MSAHSGTDLRRGYRYWVTFSTLLQKEVLRFSRIWVQTILPSAITTMLYFVIFGRLIGDRIGSMGGFAYMDFIVPGLALMSVITNAYSNVVSSFYSSKFSRYVEELLVSPAPPWVILAGYVAGGVVRGVIVGLVVMLVAMFFTDVAPHSWLVTLSVFVLTAVLFALGGFINAVFANSFDDISIVPIFVLAPLTYLGGVFYSIELLPEFWQWVSLLNPVLYMVNAFRYGLLGTTDIPLVMAFVIIAAFIVALGAVSLRLLERGVGIKQ</sequence>
<evidence type="ECO:0000256" key="2">
    <source>
        <dbReference type="ARBA" id="ARBA00007783"/>
    </source>
</evidence>
<feature type="transmembrane region" description="Helical" evidence="6">
    <location>
        <begin position="149"/>
        <end position="174"/>
    </location>
</feature>
<dbReference type="NCBIfam" id="NF011648">
    <property type="entry name" value="PRK15066.1"/>
    <property type="match status" value="1"/>
</dbReference>
<dbReference type="PIRSF" id="PIRSF006648">
    <property type="entry name" value="DrrB"/>
    <property type="match status" value="1"/>
</dbReference>
<evidence type="ECO:0000313" key="8">
    <source>
        <dbReference type="EMBL" id="MBK1630014.1"/>
    </source>
</evidence>
<comment type="caution">
    <text evidence="8">The sequence shown here is derived from an EMBL/GenBank/DDBJ whole genome shotgun (WGS) entry which is preliminary data.</text>
</comment>
<proteinExistence type="inferred from homology"/>
<dbReference type="InterPro" id="IPR047817">
    <property type="entry name" value="ABC2_TM_bact-type"/>
</dbReference>
<feature type="transmembrane region" description="Helical" evidence="6">
    <location>
        <begin position="234"/>
        <end position="258"/>
    </location>
</feature>
<evidence type="ECO:0000256" key="3">
    <source>
        <dbReference type="ARBA" id="ARBA00022692"/>
    </source>
</evidence>
<dbReference type="PANTHER" id="PTHR43332">
    <property type="entry name" value="INNER MEMBRANE TRANSPORT PERMEASE YADH-RELATED"/>
    <property type="match status" value="1"/>
</dbReference>
<dbReference type="InterPro" id="IPR000412">
    <property type="entry name" value="ABC_2_transport"/>
</dbReference>
<feature type="transmembrane region" description="Helical" evidence="6">
    <location>
        <begin position="114"/>
        <end position="142"/>
    </location>
</feature>
<name>A0ABS1CDN8_9GAMM</name>
<evidence type="ECO:0000256" key="4">
    <source>
        <dbReference type="ARBA" id="ARBA00022989"/>
    </source>
</evidence>
<dbReference type="Pfam" id="PF01061">
    <property type="entry name" value="ABC2_membrane"/>
    <property type="match status" value="1"/>
</dbReference>
<gene>
    <name evidence="8" type="ORF">CKO31_04520</name>
</gene>
<comment type="similarity">
    <text evidence="2 6">Belongs to the ABC-2 integral membrane protein family.</text>
</comment>
<dbReference type="PANTHER" id="PTHR43332:SF2">
    <property type="entry name" value="INNER MEMBRANE TRANSPORT PERMEASE YADH"/>
    <property type="match status" value="1"/>
</dbReference>
<feature type="transmembrane region" description="Helical" evidence="6">
    <location>
        <begin position="180"/>
        <end position="200"/>
    </location>
</feature>
<feature type="domain" description="ABC transmembrane type-2" evidence="7">
    <location>
        <begin position="32"/>
        <end position="261"/>
    </location>
</feature>
<dbReference type="InterPro" id="IPR013525">
    <property type="entry name" value="ABC2_TM"/>
</dbReference>
<evidence type="ECO:0000256" key="1">
    <source>
        <dbReference type="ARBA" id="ARBA00004141"/>
    </source>
</evidence>
<dbReference type="RefSeq" id="WP_200234432.1">
    <property type="nucleotide sequence ID" value="NZ_NRRV01000007.1"/>
</dbReference>
<dbReference type="InterPro" id="IPR052522">
    <property type="entry name" value="ABC-2_transport_permease"/>
</dbReference>
<feature type="transmembrane region" description="Helical" evidence="6">
    <location>
        <begin position="33"/>
        <end position="56"/>
    </location>
</feature>
<dbReference type="Proteomes" id="UP000748752">
    <property type="component" value="Unassembled WGS sequence"/>
</dbReference>
<feature type="transmembrane region" description="Helical" evidence="6">
    <location>
        <begin position="68"/>
        <end position="94"/>
    </location>
</feature>
<keyword evidence="6" id="KW-0813">Transport</keyword>
<evidence type="ECO:0000256" key="5">
    <source>
        <dbReference type="ARBA" id="ARBA00023136"/>
    </source>
</evidence>
<keyword evidence="5 6" id="KW-0472">Membrane</keyword>
<dbReference type="PRINTS" id="PR00164">
    <property type="entry name" value="ABC2TRNSPORT"/>
</dbReference>
<comment type="subcellular location">
    <subcellularLocation>
        <location evidence="6">Cell inner membrane</location>
        <topology evidence="6">Multi-pass membrane protein</topology>
    </subcellularLocation>
    <subcellularLocation>
        <location evidence="1">Membrane</location>
        <topology evidence="1">Multi-pass membrane protein</topology>
    </subcellularLocation>
</comment>
<keyword evidence="3 6" id="KW-0812">Transmembrane</keyword>
<reference evidence="8 9" key="1">
    <citation type="journal article" date="2020" name="Microorganisms">
        <title>Osmotic Adaptation and Compatible Solute Biosynthesis of Phototrophic Bacteria as Revealed from Genome Analyses.</title>
        <authorList>
            <person name="Imhoff J.F."/>
            <person name="Rahn T."/>
            <person name="Kunzel S."/>
            <person name="Keller A."/>
            <person name="Neulinger S.C."/>
        </authorList>
    </citation>
    <scope>NUCLEOTIDE SEQUENCE [LARGE SCALE GENOMIC DNA]</scope>
    <source>
        <strain evidence="8 9">DSM 6210</strain>
    </source>
</reference>
<feature type="transmembrane region" description="Helical" evidence="6">
    <location>
        <begin position="207"/>
        <end position="228"/>
    </location>
</feature>
<organism evidence="8 9">
    <name type="scientific">Thiohalocapsa halophila</name>
    <dbReference type="NCBI Taxonomy" id="69359"/>
    <lineage>
        <taxon>Bacteria</taxon>
        <taxon>Pseudomonadati</taxon>
        <taxon>Pseudomonadota</taxon>
        <taxon>Gammaproteobacteria</taxon>
        <taxon>Chromatiales</taxon>
        <taxon>Chromatiaceae</taxon>
        <taxon>Thiohalocapsa</taxon>
    </lineage>
</organism>
<dbReference type="PROSITE" id="PS51012">
    <property type="entry name" value="ABC_TM2"/>
    <property type="match status" value="1"/>
</dbReference>
<evidence type="ECO:0000259" key="7">
    <source>
        <dbReference type="PROSITE" id="PS51012"/>
    </source>
</evidence>
<accession>A0ABS1CDN8</accession>
<keyword evidence="6" id="KW-1003">Cell membrane</keyword>
<keyword evidence="4 6" id="KW-1133">Transmembrane helix</keyword>
<dbReference type="EMBL" id="NRRV01000007">
    <property type="protein sequence ID" value="MBK1630014.1"/>
    <property type="molecule type" value="Genomic_DNA"/>
</dbReference>